<dbReference type="Gene3D" id="3.40.50.2000">
    <property type="entry name" value="Glycogen Phosphorylase B"/>
    <property type="match status" value="2"/>
</dbReference>
<evidence type="ECO:0000256" key="2">
    <source>
        <dbReference type="ARBA" id="ARBA00022679"/>
    </source>
</evidence>
<dbReference type="PANTHER" id="PTHR30160">
    <property type="entry name" value="TETRAACYLDISACCHARIDE 4'-KINASE-RELATED"/>
    <property type="match status" value="1"/>
</dbReference>
<gene>
    <name evidence="3" type="primary">rfaF_2</name>
    <name evidence="3" type="ORF">LMG28138_04899</name>
</gene>
<reference evidence="3 4" key="1">
    <citation type="submission" date="2020-04" db="EMBL/GenBank/DDBJ databases">
        <authorList>
            <person name="De Canck E."/>
        </authorList>
    </citation>
    <scope>NUCLEOTIDE SEQUENCE [LARGE SCALE GENOMIC DNA]</scope>
    <source>
        <strain evidence="3 4">LMG 28138</strain>
    </source>
</reference>
<name>A0A6S7DB91_9BURK</name>
<dbReference type="Proteomes" id="UP000494115">
    <property type="component" value="Unassembled WGS sequence"/>
</dbReference>
<dbReference type="InterPro" id="IPR051199">
    <property type="entry name" value="LPS_LOS_Heptosyltrfase"/>
</dbReference>
<keyword evidence="4" id="KW-1185">Reference proteome</keyword>
<dbReference type="EC" id="2.-.-.-" evidence="3"/>
<evidence type="ECO:0000256" key="1">
    <source>
        <dbReference type="ARBA" id="ARBA00022676"/>
    </source>
</evidence>
<keyword evidence="2 3" id="KW-0808">Transferase</keyword>
<dbReference type="GO" id="GO:0008713">
    <property type="term" value="F:ADP-heptose-lipopolysaccharide heptosyltransferase activity"/>
    <property type="evidence" value="ECO:0007669"/>
    <property type="project" value="TreeGrafter"/>
</dbReference>
<accession>A0A6S7DB91</accession>
<dbReference type="GO" id="GO:0009244">
    <property type="term" value="P:lipopolysaccharide core region biosynthetic process"/>
    <property type="evidence" value="ECO:0007669"/>
    <property type="project" value="TreeGrafter"/>
</dbReference>
<proteinExistence type="predicted"/>
<dbReference type="PANTHER" id="PTHR30160:SF1">
    <property type="entry name" value="LIPOPOLYSACCHARIDE 1,2-N-ACETYLGLUCOSAMINETRANSFERASE-RELATED"/>
    <property type="match status" value="1"/>
</dbReference>
<protein>
    <submittedName>
        <fullName evidence="3">ADP-heptose--LPS heptosyltransferase 2</fullName>
        <ecNumber evidence="3">2.-.-.-</ecNumber>
    </submittedName>
</protein>
<evidence type="ECO:0000313" key="3">
    <source>
        <dbReference type="EMBL" id="CAB3800691.1"/>
    </source>
</evidence>
<dbReference type="GO" id="GO:0005829">
    <property type="term" value="C:cytosol"/>
    <property type="evidence" value="ECO:0007669"/>
    <property type="project" value="TreeGrafter"/>
</dbReference>
<dbReference type="Pfam" id="PF01075">
    <property type="entry name" value="Glyco_transf_9"/>
    <property type="match status" value="1"/>
</dbReference>
<organism evidence="3 4">
    <name type="scientific">Pararobbsia alpina</name>
    <dbReference type="NCBI Taxonomy" id="621374"/>
    <lineage>
        <taxon>Bacteria</taxon>
        <taxon>Pseudomonadati</taxon>
        <taxon>Pseudomonadota</taxon>
        <taxon>Betaproteobacteria</taxon>
        <taxon>Burkholderiales</taxon>
        <taxon>Burkholderiaceae</taxon>
        <taxon>Pararobbsia</taxon>
    </lineage>
</organism>
<dbReference type="AlphaFoldDB" id="A0A6S7DB91"/>
<evidence type="ECO:0000313" key="4">
    <source>
        <dbReference type="Proteomes" id="UP000494115"/>
    </source>
</evidence>
<dbReference type="RefSeq" id="WP_175107515.1">
    <property type="nucleotide sequence ID" value="NZ_CADIKM010000039.1"/>
</dbReference>
<sequence length="395" mass="43067">MKDLPAITVSNRTAHPRVPDVHPATHWGSEVKRILCVRLDNLGDILMTTPALHALRGTTPGRHLTLLASTAGSAIAPLLPDVDEVIRYDAPWVKHPPCLGSDTPIWEMLAAGRFDAAVIFTVYSQNPLPAAMLCHLAGIPRRLAHCRENPYALLTHWAPETEPECGTRHEVLRQLALVERVGAHVDDARMHLVVPAADAATVEVKLAARGIDIDVPLLVVHPGATAPSRRYPVERFAQAAEHIIESLGCTVIVTGDESERPLGDQFQRTCPRAHNFIGLLSLAELCALIKGAQVLVSNNSGPVHIASALCTPVVDLYALTNPQHGPWQTPHRLLFEDVECRWCYRSVCTEGHHRCLTGVSFEAVVDAVHALWSQSQRRRPAAQPAGLVLSPPHPL</sequence>
<dbReference type="SUPFAM" id="SSF53756">
    <property type="entry name" value="UDP-Glycosyltransferase/glycogen phosphorylase"/>
    <property type="match status" value="1"/>
</dbReference>
<keyword evidence="1" id="KW-0328">Glycosyltransferase</keyword>
<dbReference type="EMBL" id="CADIKM010000039">
    <property type="protein sequence ID" value="CAB3800691.1"/>
    <property type="molecule type" value="Genomic_DNA"/>
</dbReference>
<dbReference type="InterPro" id="IPR002201">
    <property type="entry name" value="Glyco_trans_9"/>
</dbReference>
<dbReference type="CDD" id="cd03789">
    <property type="entry name" value="GT9_LPS_heptosyltransferase"/>
    <property type="match status" value="1"/>
</dbReference>